<evidence type="ECO:0000256" key="10">
    <source>
        <dbReference type="SAM" id="MobiDB-lite"/>
    </source>
</evidence>
<feature type="region of interest" description="Disordered" evidence="10">
    <location>
        <begin position="1"/>
        <end position="73"/>
    </location>
</feature>
<feature type="compositionally biased region" description="Basic and acidic residues" evidence="10">
    <location>
        <begin position="1232"/>
        <end position="1249"/>
    </location>
</feature>
<feature type="region of interest" description="Disordered" evidence="10">
    <location>
        <begin position="318"/>
        <end position="341"/>
    </location>
</feature>
<feature type="compositionally biased region" description="Pro residues" evidence="10">
    <location>
        <begin position="1011"/>
        <end position="1021"/>
    </location>
</feature>
<dbReference type="Pfam" id="PF00069">
    <property type="entry name" value="Pkinase"/>
    <property type="match status" value="2"/>
</dbReference>
<dbReference type="GO" id="GO:0007165">
    <property type="term" value="P:signal transduction"/>
    <property type="evidence" value="ECO:0007669"/>
    <property type="project" value="TreeGrafter"/>
</dbReference>
<name>A0A9P9F444_9HYPO</name>
<dbReference type="PROSITE" id="PS00107">
    <property type="entry name" value="PROTEIN_KINASE_ATP"/>
    <property type="match status" value="1"/>
</dbReference>
<evidence type="ECO:0000313" key="13">
    <source>
        <dbReference type="Proteomes" id="UP000738349"/>
    </source>
</evidence>
<evidence type="ECO:0000256" key="3">
    <source>
        <dbReference type="ARBA" id="ARBA00022679"/>
    </source>
</evidence>
<evidence type="ECO:0000256" key="7">
    <source>
        <dbReference type="ARBA" id="ARBA00047899"/>
    </source>
</evidence>
<keyword evidence="4 9" id="KW-0547">Nucleotide-binding</keyword>
<dbReference type="CDD" id="cd14008">
    <property type="entry name" value="STKc_LKB1_CaMKK"/>
    <property type="match status" value="1"/>
</dbReference>
<evidence type="ECO:0000256" key="6">
    <source>
        <dbReference type="ARBA" id="ARBA00022840"/>
    </source>
</evidence>
<dbReference type="InterPro" id="IPR000719">
    <property type="entry name" value="Prot_kinase_dom"/>
</dbReference>
<feature type="region of interest" description="Disordered" evidence="10">
    <location>
        <begin position="755"/>
        <end position="811"/>
    </location>
</feature>
<dbReference type="AlphaFoldDB" id="A0A9P9F444"/>
<proteinExistence type="predicted"/>
<dbReference type="Proteomes" id="UP000738349">
    <property type="component" value="Unassembled WGS sequence"/>
</dbReference>
<feature type="compositionally biased region" description="Polar residues" evidence="10">
    <location>
        <begin position="318"/>
        <end position="330"/>
    </location>
</feature>
<evidence type="ECO:0000256" key="9">
    <source>
        <dbReference type="PROSITE-ProRule" id="PRU10141"/>
    </source>
</evidence>
<feature type="region of interest" description="Disordered" evidence="10">
    <location>
        <begin position="977"/>
        <end position="1066"/>
    </location>
</feature>
<dbReference type="PANTHER" id="PTHR43895:SF152">
    <property type="entry name" value="SERINE_THREONINE-PROTEIN KINASE TOS3"/>
    <property type="match status" value="1"/>
</dbReference>
<sequence>MDPSQHHHHHHHHPRQHHKSLSQQQSSSSLSSTARPTPPLYTHLPPSASMPLRTANSTPMSSPGLFSPSGSRQNLYTSVSECNTPINLGGSPLLHPLQMHRVRETHKALIDSDTTTGRKTINQYQVIEEIGRGMHGKVKLARNMETGENVAIKIIPRFSKKRRLGKVTAKSQQDKTKKEIAILKKIRHENVVALLEVIDDPELKKIYMVLEHVELGEVVWRKKGLPHICQFERRRIEREMRGEPQTPEEQQYEEILHHRQAIKNMKRAKMSQNYSTPPDHWSTEHGSNDEPSSSFGSQSRIPSRDDFIFNDEFLSRPVSRQASRAESTGHSRSRSAISSTRAIDDDEAIDWDLEFDGPGLRSNQSSSVALDGALYGACYEDGFRGRSPSMADSIISHMSSIDFNPQQQHDPFSDDFSYVPCFTFTQARSTFQDTVLGLEYLHYQGVVHRDIKPANLLWSKEHRVKISDFGVSYFGRPIRDGEFDETVSESEARDFDDDLELAKTVGTPAFFAPELCYTDIDKEQPRVSEQIDVWSLGVTLYCLIYARIPFLAEDEFQMFRKIATEDVYIPRRRLKPVHPSTSPTVTSLYKRQNIAPYRDDNDLDYEEVDNLLIDLLRQMLTKNPEKRIRLRDIKRHPWVVQNLANPIGWLDDTDPARPSFGRRIQVDERDMSSAVVPLTFLERARSVVKKAVGKVMHPLVERSDSKTRHRATSSAASEAGDSMYNNVPPTPHQNFRDQRRKSLRPDDYFSAAFREASSTPEHPLSISQTASTQPGSVVYDPLATVLPSVDTPRGHSHAQSETTELAHEAEKANSPVSLWPFHRHAHSHGHNLGLGHSRHTSNWLHLAPALPVSRTTPTTPSFPPQMDGLEEIGSDTARKTRDMGTGLDENSRARSVDRGLFASADKRAGAKVAVCTAVAPGKPSRYNRSIRSVDLGRGVPEQVLGSPLTLSLKSASGHQHGQAHSDPNFILRPLPVIDGRPSTANRDDSIPDDLSLESHNQKPEAADPTAIPCPPSCPPSPDTEEWDRNQVTPLRGNTMTTTKSSSTESMAGFGTPLTSPSELTSPISALPSTASTSERMLAFQSDPSLPALLSGASSVSADMEAELLCKPGIVSAHPSLLETTDSLTPPAMDKEPASGFPIDQVFANLPAMDSGPLALHLEGSGARDSVTSTPVARPVDDEDDDDDGSDDGILLMAKTKKKAMPPPTTFQRPPAFSARRRDTNISIASTETAKKIPVHYDEGTSHYEQ</sequence>
<feature type="compositionally biased region" description="Polar residues" evidence="10">
    <location>
        <begin position="756"/>
        <end position="775"/>
    </location>
</feature>
<dbReference type="FunFam" id="1.10.510.10:FF:000614">
    <property type="entry name" value="Serine/threonine protein kinase, putative"/>
    <property type="match status" value="1"/>
</dbReference>
<keyword evidence="13" id="KW-1185">Reference proteome</keyword>
<evidence type="ECO:0000256" key="5">
    <source>
        <dbReference type="ARBA" id="ARBA00022777"/>
    </source>
</evidence>
<dbReference type="GO" id="GO:0042149">
    <property type="term" value="P:cellular response to glucose starvation"/>
    <property type="evidence" value="ECO:0007669"/>
    <property type="project" value="UniProtKB-ARBA"/>
</dbReference>
<dbReference type="FunFam" id="3.30.200.20:FF:000206">
    <property type="entry name" value="Serine/threonine-protein kinase Ssp1"/>
    <property type="match status" value="1"/>
</dbReference>
<accession>A0A9P9F444</accession>
<dbReference type="EMBL" id="JAGMUV010000006">
    <property type="protein sequence ID" value="KAH7153305.1"/>
    <property type="molecule type" value="Genomic_DNA"/>
</dbReference>
<dbReference type="Gene3D" id="1.10.510.10">
    <property type="entry name" value="Transferase(Phosphotransferase) domain 1"/>
    <property type="match status" value="1"/>
</dbReference>
<feature type="region of interest" description="Disordered" evidence="10">
    <location>
        <begin position="953"/>
        <end position="972"/>
    </location>
</feature>
<feature type="compositionally biased region" description="Acidic residues" evidence="10">
    <location>
        <begin position="1180"/>
        <end position="1190"/>
    </location>
</feature>
<feature type="binding site" evidence="9">
    <location>
        <position position="153"/>
    </location>
    <ligand>
        <name>ATP</name>
        <dbReference type="ChEBI" id="CHEBI:30616"/>
    </ligand>
</feature>
<feature type="compositionally biased region" description="Polar residues" evidence="10">
    <location>
        <begin position="289"/>
        <end position="301"/>
    </location>
</feature>
<keyword evidence="2" id="KW-0723">Serine/threonine-protein kinase</keyword>
<reference evidence="12" key="1">
    <citation type="journal article" date="2021" name="Nat. Commun.">
        <title>Genetic determinants of endophytism in the Arabidopsis root mycobiome.</title>
        <authorList>
            <person name="Mesny F."/>
            <person name="Miyauchi S."/>
            <person name="Thiergart T."/>
            <person name="Pickel B."/>
            <person name="Atanasova L."/>
            <person name="Karlsson M."/>
            <person name="Huettel B."/>
            <person name="Barry K.W."/>
            <person name="Haridas S."/>
            <person name="Chen C."/>
            <person name="Bauer D."/>
            <person name="Andreopoulos W."/>
            <person name="Pangilinan J."/>
            <person name="LaButti K."/>
            <person name="Riley R."/>
            <person name="Lipzen A."/>
            <person name="Clum A."/>
            <person name="Drula E."/>
            <person name="Henrissat B."/>
            <person name="Kohler A."/>
            <person name="Grigoriev I.V."/>
            <person name="Martin F.M."/>
            <person name="Hacquard S."/>
        </authorList>
    </citation>
    <scope>NUCLEOTIDE SEQUENCE</scope>
    <source>
        <strain evidence="12">MPI-CAGE-AT-0147</strain>
    </source>
</reference>
<gene>
    <name evidence="12" type="ORF">EDB81DRAFT_453057</name>
</gene>
<dbReference type="InterPro" id="IPR011009">
    <property type="entry name" value="Kinase-like_dom_sf"/>
</dbReference>
<keyword evidence="5" id="KW-0418">Kinase</keyword>
<organism evidence="12 13">
    <name type="scientific">Dactylonectria macrodidyma</name>
    <dbReference type="NCBI Taxonomy" id="307937"/>
    <lineage>
        <taxon>Eukaryota</taxon>
        <taxon>Fungi</taxon>
        <taxon>Dikarya</taxon>
        <taxon>Ascomycota</taxon>
        <taxon>Pezizomycotina</taxon>
        <taxon>Sordariomycetes</taxon>
        <taxon>Hypocreomycetidae</taxon>
        <taxon>Hypocreales</taxon>
        <taxon>Nectriaceae</taxon>
        <taxon>Dactylonectria</taxon>
    </lineage>
</organism>
<feature type="compositionally biased region" description="Low complexity" evidence="10">
    <location>
        <begin position="21"/>
        <end position="32"/>
    </location>
</feature>
<dbReference type="PANTHER" id="PTHR43895">
    <property type="entry name" value="CALCIUM/CALMODULIN-DEPENDENT PROTEIN KINASE KINASE-RELATED"/>
    <property type="match status" value="1"/>
</dbReference>
<feature type="domain" description="Protein kinase" evidence="11">
    <location>
        <begin position="124"/>
        <end position="639"/>
    </location>
</feature>
<dbReference type="Gene3D" id="3.30.200.20">
    <property type="entry name" value="Phosphorylase Kinase, domain 1"/>
    <property type="match status" value="1"/>
</dbReference>
<dbReference type="SMART" id="SM00220">
    <property type="entry name" value="S_TKc"/>
    <property type="match status" value="1"/>
</dbReference>
<keyword evidence="6 9" id="KW-0067">ATP-binding</keyword>
<evidence type="ECO:0000256" key="2">
    <source>
        <dbReference type="ARBA" id="ARBA00022527"/>
    </source>
</evidence>
<feature type="compositionally biased region" description="Polar residues" evidence="10">
    <location>
        <begin position="1056"/>
        <end position="1066"/>
    </location>
</feature>
<dbReference type="SUPFAM" id="SSF56112">
    <property type="entry name" value="Protein kinase-like (PK-like)"/>
    <property type="match status" value="1"/>
</dbReference>
<feature type="region of interest" description="Disordered" evidence="10">
    <location>
        <begin position="1161"/>
        <end position="1249"/>
    </location>
</feature>
<evidence type="ECO:0000313" key="12">
    <source>
        <dbReference type="EMBL" id="KAH7153305.1"/>
    </source>
</evidence>
<evidence type="ECO:0000256" key="4">
    <source>
        <dbReference type="ARBA" id="ARBA00022741"/>
    </source>
</evidence>
<protein>
    <recommendedName>
        <fullName evidence="1">non-specific serine/threonine protein kinase</fullName>
        <ecNumber evidence="1">2.7.11.1</ecNumber>
    </recommendedName>
</protein>
<evidence type="ECO:0000256" key="1">
    <source>
        <dbReference type="ARBA" id="ARBA00012513"/>
    </source>
</evidence>
<dbReference type="GO" id="GO:0005524">
    <property type="term" value="F:ATP binding"/>
    <property type="evidence" value="ECO:0007669"/>
    <property type="project" value="UniProtKB-UniRule"/>
</dbReference>
<comment type="catalytic activity">
    <reaction evidence="7">
        <text>L-threonyl-[protein] + ATP = O-phospho-L-threonyl-[protein] + ADP + H(+)</text>
        <dbReference type="Rhea" id="RHEA:46608"/>
        <dbReference type="Rhea" id="RHEA-COMP:11060"/>
        <dbReference type="Rhea" id="RHEA-COMP:11605"/>
        <dbReference type="ChEBI" id="CHEBI:15378"/>
        <dbReference type="ChEBI" id="CHEBI:30013"/>
        <dbReference type="ChEBI" id="CHEBI:30616"/>
        <dbReference type="ChEBI" id="CHEBI:61977"/>
        <dbReference type="ChEBI" id="CHEBI:456216"/>
        <dbReference type="EC" id="2.7.11.1"/>
    </reaction>
</comment>
<feature type="region of interest" description="Disordered" evidence="10">
    <location>
        <begin position="267"/>
        <end position="301"/>
    </location>
</feature>
<comment type="caution">
    <text evidence="12">The sequence shown here is derived from an EMBL/GenBank/DDBJ whole genome shotgun (WGS) entry which is preliminary data.</text>
</comment>
<evidence type="ECO:0000259" key="11">
    <source>
        <dbReference type="PROSITE" id="PS50011"/>
    </source>
</evidence>
<comment type="catalytic activity">
    <reaction evidence="8">
        <text>L-seryl-[protein] + ATP = O-phospho-L-seryl-[protein] + ADP + H(+)</text>
        <dbReference type="Rhea" id="RHEA:17989"/>
        <dbReference type="Rhea" id="RHEA-COMP:9863"/>
        <dbReference type="Rhea" id="RHEA-COMP:11604"/>
        <dbReference type="ChEBI" id="CHEBI:15378"/>
        <dbReference type="ChEBI" id="CHEBI:29999"/>
        <dbReference type="ChEBI" id="CHEBI:30616"/>
        <dbReference type="ChEBI" id="CHEBI:83421"/>
        <dbReference type="ChEBI" id="CHEBI:456216"/>
        <dbReference type="EC" id="2.7.11.1"/>
    </reaction>
</comment>
<dbReference type="GO" id="GO:0001558">
    <property type="term" value="P:regulation of cell growth"/>
    <property type="evidence" value="ECO:0007669"/>
    <property type="project" value="UniProtKB-ARBA"/>
</dbReference>
<dbReference type="InterPro" id="IPR017441">
    <property type="entry name" value="Protein_kinase_ATP_BS"/>
</dbReference>
<keyword evidence="3" id="KW-0808">Transferase</keyword>
<feature type="region of interest" description="Disordered" evidence="10">
    <location>
        <begin position="699"/>
        <end position="740"/>
    </location>
</feature>
<dbReference type="GO" id="GO:0004674">
    <property type="term" value="F:protein serine/threonine kinase activity"/>
    <property type="evidence" value="ECO:0007669"/>
    <property type="project" value="UniProtKB-KW"/>
</dbReference>
<dbReference type="OrthoDB" id="68483at2759"/>
<feature type="compositionally biased region" description="Basic residues" evidence="10">
    <location>
        <begin position="1"/>
        <end position="20"/>
    </location>
</feature>
<feature type="compositionally biased region" description="Low complexity" evidence="10">
    <location>
        <begin position="1038"/>
        <end position="1050"/>
    </location>
</feature>
<evidence type="ECO:0000256" key="8">
    <source>
        <dbReference type="ARBA" id="ARBA00048679"/>
    </source>
</evidence>
<dbReference type="PROSITE" id="PS50011">
    <property type="entry name" value="PROTEIN_KINASE_DOM"/>
    <property type="match status" value="1"/>
</dbReference>
<dbReference type="EC" id="2.7.11.1" evidence="1"/>